<dbReference type="EMBL" id="QWIM01001445">
    <property type="protein sequence ID" value="RMY25843.1"/>
    <property type="molecule type" value="Genomic_DNA"/>
</dbReference>
<sequence>AFFSHHQIPTDASVAARVQQEEEDDDPVTAEYDVYLTPQQQEQILLLQYPNRARTRPYNARHGAAPDSIRLKPVSNHLELDINLNTAHNFNRWQGLKWGDALSTSREIQNDTATYGLAAGFSGAKPRSAGRANIKDQADRRQFLEQGVNMGGFAALEDEGKVHTRQTLGGQVIRHGEGEEEAGKPLYFLGAFRGQELHLTKVDGTVQMRPQFHHLDAEEQRARLAASRASAVDASERPQGDPRAVLTKNKTQEESEKDKAEDRMRKLLQASEAEPWTQLEYVDEDQEEAYERFHERMFVRDVDGASKLKSGMDNDQYLDAISMPRRDSPTRRRKRRPTKKRLDEVEIDSDEEEQAAEKAAEGGASMDTAGPMGGGAPVADMGG</sequence>
<dbReference type="GO" id="GO:0005666">
    <property type="term" value="C:RNA polymerase III complex"/>
    <property type="evidence" value="ECO:0007669"/>
    <property type="project" value="TreeGrafter"/>
</dbReference>
<dbReference type="PANTHER" id="PTHR12069">
    <property type="entry name" value="DNA-DIRECTED RNA POLYMERASES III 80 KDA POLYPEPTIDE RNA POLYMERASE III SUBUNIT 5"/>
    <property type="match status" value="1"/>
</dbReference>
<feature type="region of interest" description="Disordered" evidence="1">
    <location>
        <begin position="226"/>
        <end position="263"/>
    </location>
</feature>
<accession>A0A3M7AEF6</accession>
<evidence type="ECO:0000313" key="2">
    <source>
        <dbReference type="EMBL" id="RMY25843.1"/>
    </source>
</evidence>
<feature type="compositionally biased region" description="Acidic residues" evidence="1">
    <location>
        <begin position="345"/>
        <end position="354"/>
    </location>
</feature>
<evidence type="ECO:0008006" key="4">
    <source>
        <dbReference type="Google" id="ProtNLM"/>
    </source>
</evidence>
<dbReference type="InterPro" id="IPR006886">
    <property type="entry name" value="RNA_pol_III_Rpc5"/>
</dbReference>
<comment type="caution">
    <text evidence="2">The sequence shown here is derived from an EMBL/GenBank/DDBJ whole genome shotgun (WGS) entry which is preliminary data.</text>
</comment>
<organism evidence="2 3">
    <name type="scientific">Hortaea werneckii</name>
    <name type="common">Black yeast</name>
    <name type="synonym">Cladosporium werneckii</name>
    <dbReference type="NCBI Taxonomy" id="91943"/>
    <lineage>
        <taxon>Eukaryota</taxon>
        <taxon>Fungi</taxon>
        <taxon>Dikarya</taxon>
        <taxon>Ascomycota</taxon>
        <taxon>Pezizomycotina</taxon>
        <taxon>Dothideomycetes</taxon>
        <taxon>Dothideomycetidae</taxon>
        <taxon>Mycosphaerellales</taxon>
        <taxon>Teratosphaeriaceae</taxon>
        <taxon>Hortaea</taxon>
    </lineage>
</organism>
<protein>
    <recommendedName>
        <fullName evidence="4">DNA-directed RNA polymerase III subunit Rpc5</fullName>
    </recommendedName>
</protein>
<feature type="region of interest" description="Disordered" evidence="1">
    <location>
        <begin position="307"/>
        <end position="383"/>
    </location>
</feature>
<dbReference type="AlphaFoldDB" id="A0A3M7AEF6"/>
<feature type="compositionally biased region" description="Basic and acidic residues" evidence="1">
    <location>
        <begin position="250"/>
        <end position="263"/>
    </location>
</feature>
<dbReference type="Proteomes" id="UP000276864">
    <property type="component" value="Unassembled WGS sequence"/>
</dbReference>
<dbReference type="Pfam" id="PF04801">
    <property type="entry name" value="RPC5"/>
    <property type="match status" value="2"/>
</dbReference>
<gene>
    <name evidence="2" type="ORF">D0866_11001</name>
</gene>
<evidence type="ECO:0000313" key="3">
    <source>
        <dbReference type="Proteomes" id="UP000276864"/>
    </source>
</evidence>
<reference evidence="2 3" key="1">
    <citation type="journal article" date="2018" name="BMC Genomics">
        <title>Genomic evidence for intraspecific hybridization in a clonal and extremely halotolerant yeast.</title>
        <authorList>
            <person name="Gostincar C."/>
            <person name="Stajich J.E."/>
            <person name="Zupancic J."/>
            <person name="Zalar P."/>
            <person name="Gunde-Cimerman N."/>
        </authorList>
    </citation>
    <scope>NUCLEOTIDE SEQUENCE [LARGE SCALE GENOMIC DNA]</scope>
    <source>
        <strain evidence="2 3">EXF-6651</strain>
    </source>
</reference>
<dbReference type="GO" id="GO:0042797">
    <property type="term" value="P:tRNA transcription by RNA polymerase III"/>
    <property type="evidence" value="ECO:0007669"/>
    <property type="project" value="TreeGrafter"/>
</dbReference>
<feature type="non-terminal residue" evidence="2">
    <location>
        <position position="1"/>
    </location>
</feature>
<name>A0A3M7AEF6_HORWE</name>
<evidence type="ECO:0000256" key="1">
    <source>
        <dbReference type="SAM" id="MobiDB-lite"/>
    </source>
</evidence>
<dbReference type="PANTHER" id="PTHR12069:SF0">
    <property type="entry name" value="DNA-DIRECTED RNA POLYMERASE III SUBUNIT RPC5"/>
    <property type="match status" value="1"/>
</dbReference>
<proteinExistence type="predicted"/>
<feature type="compositionally biased region" description="Gly residues" evidence="1">
    <location>
        <begin position="371"/>
        <end position="383"/>
    </location>
</feature>